<gene>
    <name evidence="3" type="ORF">K1Y72_35735</name>
</gene>
<reference evidence="3 4" key="1">
    <citation type="submission" date="2021-07" db="EMBL/GenBank/DDBJ databases">
        <title>Actinomadura sp. PM05-2 isolated from lichen.</title>
        <authorList>
            <person name="Somphong A."/>
            <person name="Phongsopitanun W."/>
            <person name="Tanasupawat S."/>
            <person name="Peongsungnone V."/>
        </authorList>
    </citation>
    <scope>NUCLEOTIDE SEQUENCE [LARGE SCALE GENOMIC DNA]</scope>
    <source>
        <strain evidence="3 4">PM05-2</strain>
    </source>
</reference>
<dbReference type="PANTHER" id="PTHR43669:SF8">
    <property type="entry name" value="SHORT-CHAIN TYPE DEHYDROGENASE_REDUCTASE-RELATED"/>
    <property type="match status" value="1"/>
</dbReference>
<dbReference type="Pfam" id="PF13561">
    <property type="entry name" value="adh_short_C2"/>
    <property type="match status" value="1"/>
</dbReference>
<dbReference type="PANTHER" id="PTHR43669">
    <property type="entry name" value="5-KETO-D-GLUCONATE 5-REDUCTASE"/>
    <property type="match status" value="1"/>
</dbReference>
<dbReference type="SUPFAM" id="SSF51735">
    <property type="entry name" value="NAD(P)-binding Rossmann-fold domains"/>
    <property type="match status" value="1"/>
</dbReference>
<name>A0ABS7G7A5_9ACTN</name>
<keyword evidence="2" id="KW-0560">Oxidoreductase</keyword>
<evidence type="ECO:0000313" key="3">
    <source>
        <dbReference type="EMBL" id="MBW8487749.1"/>
    </source>
</evidence>
<evidence type="ECO:0000256" key="1">
    <source>
        <dbReference type="ARBA" id="ARBA00006484"/>
    </source>
</evidence>
<keyword evidence="4" id="KW-1185">Reference proteome</keyword>
<dbReference type="CDD" id="cd05233">
    <property type="entry name" value="SDR_c"/>
    <property type="match status" value="1"/>
</dbReference>
<sequence>MLLDGKVAVIYGGGGKVGGAVAGAFAREGARVHLAGRTAATLDAVAARIRAAGGAAETAVLDALDEAAVDAHADAVAAAEGSLDISFNLVEPGVVQGTPLAGMSLADFEGGIHRALRTLFLTSRAAARHMVPRGSGVILVFGGHGPPTAGVGGLQVALQAQETLAQALAAELGPHGVRTVTLQTGGIPESIPADLPIRDEVTAAIEGATLLGRAATLADVGDVAAFVASDRARTITGSAVNITCGATAG</sequence>
<dbReference type="Proteomes" id="UP000774570">
    <property type="component" value="Unassembled WGS sequence"/>
</dbReference>
<proteinExistence type="inferred from homology"/>
<dbReference type="RefSeq" id="WP_220170985.1">
    <property type="nucleotide sequence ID" value="NZ_JAIBOA010000044.1"/>
</dbReference>
<comment type="similarity">
    <text evidence="1">Belongs to the short-chain dehydrogenases/reductases (SDR) family.</text>
</comment>
<comment type="caution">
    <text evidence="3">The sequence shown here is derived from an EMBL/GenBank/DDBJ whole genome shotgun (WGS) entry which is preliminary data.</text>
</comment>
<dbReference type="InterPro" id="IPR036291">
    <property type="entry name" value="NAD(P)-bd_dom_sf"/>
</dbReference>
<dbReference type="PRINTS" id="PR00081">
    <property type="entry name" value="GDHRDH"/>
</dbReference>
<evidence type="ECO:0000256" key="2">
    <source>
        <dbReference type="ARBA" id="ARBA00023002"/>
    </source>
</evidence>
<dbReference type="Gene3D" id="3.40.50.720">
    <property type="entry name" value="NAD(P)-binding Rossmann-like Domain"/>
    <property type="match status" value="1"/>
</dbReference>
<evidence type="ECO:0000313" key="4">
    <source>
        <dbReference type="Proteomes" id="UP000774570"/>
    </source>
</evidence>
<accession>A0ABS7G7A5</accession>
<organism evidence="3 4">
    <name type="scientific">Actinomadura parmotrematis</name>
    <dbReference type="NCBI Taxonomy" id="2864039"/>
    <lineage>
        <taxon>Bacteria</taxon>
        <taxon>Bacillati</taxon>
        <taxon>Actinomycetota</taxon>
        <taxon>Actinomycetes</taxon>
        <taxon>Streptosporangiales</taxon>
        <taxon>Thermomonosporaceae</taxon>
        <taxon>Actinomadura</taxon>
    </lineage>
</organism>
<dbReference type="EMBL" id="JAIBOA010000044">
    <property type="protein sequence ID" value="MBW8487749.1"/>
    <property type="molecule type" value="Genomic_DNA"/>
</dbReference>
<dbReference type="InterPro" id="IPR002347">
    <property type="entry name" value="SDR_fam"/>
</dbReference>
<protein>
    <submittedName>
        <fullName evidence="3">SDR family oxidoreductase</fullName>
    </submittedName>
</protein>